<proteinExistence type="inferred from homology"/>
<dbReference type="InterPro" id="IPR012336">
    <property type="entry name" value="Thioredoxin-like_fold"/>
</dbReference>
<comment type="similarity">
    <text evidence="1">Belongs to the thioredoxin family. DsbA subfamily.</text>
</comment>
<dbReference type="AlphaFoldDB" id="A0A1G1WXT4"/>
<dbReference type="Gene3D" id="3.40.30.10">
    <property type="entry name" value="Glutaredoxin"/>
    <property type="match status" value="1"/>
</dbReference>
<evidence type="ECO:0000256" key="2">
    <source>
        <dbReference type="SAM" id="Phobius"/>
    </source>
</evidence>
<dbReference type="PROSITE" id="PS51352">
    <property type="entry name" value="THIOREDOXIN_2"/>
    <property type="match status" value="1"/>
</dbReference>
<evidence type="ECO:0000259" key="3">
    <source>
        <dbReference type="PROSITE" id="PS51352"/>
    </source>
</evidence>
<dbReference type="SUPFAM" id="SSF52833">
    <property type="entry name" value="Thioredoxin-like"/>
    <property type="match status" value="1"/>
</dbReference>
<protein>
    <recommendedName>
        <fullName evidence="3">Thioredoxin domain-containing protein</fullName>
    </recommendedName>
</protein>
<comment type="caution">
    <text evidence="4">The sequence shown here is derived from an EMBL/GenBank/DDBJ whole genome shotgun (WGS) entry which is preliminary data.</text>
</comment>
<dbReference type="InterPro" id="IPR013766">
    <property type="entry name" value="Thioredoxin_domain"/>
</dbReference>
<accession>A0A1G1WXT4</accession>
<organism evidence="4 5">
    <name type="scientific">Candidatus Woykebacteria bacterium RIFCSPLOWO2_01_FULL_41_12</name>
    <dbReference type="NCBI Taxonomy" id="1802604"/>
    <lineage>
        <taxon>Bacteria</taxon>
        <taxon>Candidatus Woykeibacteriota</taxon>
    </lineage>
</organism>
<dbReference type="Pfam" id="PF13462">
    <property type="entry name" value="Thioredoxin_4"/>
    <property type="match status" value="1"/>
</dbReference>
<reference evidence="4 5" key="1">
    <citation type="journal article" date="2016" name="Nat. Commun.">
        <title>Thousands of microbial genomes shed light on interconnected biogeochemical processes in an aquifer system.</title>
        <authorList>
            <person name="Anantharaman K."/>
            <person name="Brown C.T."/>
            <person name="Hug L.A."/>
            <person name="Sharon I."/>
            <person name="Castelle C.J."/>
            <person name="Probst A.J."/>
            <person name="Thomas B.C."/>
            <person name="Singh A."/>
            <person name="Wilkins M.J."/>
            <person name="Karaoz U."/>
            <person name="Brodie E.L."/>
            <person name="Williams K.H."/>
            <person name="Hubbard S.S."/>
            <person name="Banfield J.F."/>
        </authorList>
    </citation>
    <scope>NUCLEOTIDE SEQUENCE [LARGE SCALE GENOMIC DNA]</scope>
</reference>
<sequence length="210" mass="23500">MNSLTDKGIFIGIGVVSLVIVLVGVFSLSNGEKPKEVSREGLVKENSQVLGSKEARVVIVEFSDFQCPACKAAEPTVKKITQEYKDKILFVYRHFPIIASHPYALKAAEAAEAAGEQGKFWQYHDILFENQENQKTEDLLKYAQDLGLDTQKFKEALDSGRFKDKVTSDMDDGENLGVSATPTFFINEQMYKGALSYDQFKELIDKELAK</sequence>
<dbReference type="InterPro" id="IPR036249">
    <property type="entry name" value="Thioredoxin-like_sf"/>
</dbReference>
<dbReference type="PANTHER" id="PTHR13887:SF55">
    <property type="entry name" value="SLR0313 PROTEIN"/>
    <property type="match status" value="1"/>
</dbReference>
<evidence type="ECO:0000313" key="5">
    <source>
        <dbReference type="Proteomes" id="UP000179279"/>
    </source>
</evidence>
<dbReference type="Proteomes" id="UP000179279">
    <property type="component" value="Unassembled WGS sequence"/>
</dbReference>
<evidence type="ECO:0000256" key="1">
    <source>
        <dbReference type="ARBA" id="ARBA00005791"/>
    </source>
</evidence>
<feature type="transmembrane region" description="Helical" evidence="2">
    <location>
        <begin position="9"/>
        <end position="29"/>
    </location>
</feature>
<name>A0A1G1WXT4_9BACT</name>
<feature type="domain" description="Thioredoxin" evidence="3">
    <location>
        <begin position="28"/>
        <end position="209"/>
    </location>
</feature>
<evidence type="ECO:0000313" key="4">
    <source>
        <dbReference type="EMBL" id="OGY32572.1"/>
    </source>
</evidence>
<dbReference type="EMBL" id="MHDA01000015">
    <property type="protein sequence ID" value="OGY32572.1"/>
    <property type="molecule type" value="Genomic_DNA"/>
</dbReference>
<dbReference type="PANTHER" id="PTHR13887">
    <property type="entry name" value="GLUTATHIONE S-TRANSFERASE KAPPA"/>
    <property type="match status" value="1"/>
</dbReference>
<keyword evidence="2" id="KW-0812">Transmembrane</keyword>
<keyword evidence="2" id="KW-0472">Membrane</keyword>
<gene>
    <name evidence="4" type="ORF">A3A57_03160</name>
</gene>
<keyword evidence="2" id="KW-1133">Transmembrane helix</keyword>